<keyword evidence="2" id="KW-1133">Transmembrane helix</keyword>
<name>A0ABR3S9G8_9PLEO</name>
<evidence type="ECO:0000313" key="4">
    <source>
        <dbReference type="Proteomes" id="UP001521785"/>
    </source>
</evidence>
<sequence length="127" mass="13002">MGHVASGLIATFIEAPLELQKSTTIPPEHYNLCARNKPAVPTSGNAAGNVDDLLNLQGEPAPPAPLPDGFTTKGIIALVVSIINGLAMVAIIAWYGMQQSPATEAGEQDAGSQGENQPLLAASDNAS</sequence>
<dbReference type="Proteomes" id="UP001521785">
    <property type="component" value="Unassembled WGS sequence"/>
</dbReference>
<keyword evidence="4" id="KW-1185">Reference proteome</keyword>
<evidence type="ECO:0000313" key="3">
    <source>
        <dbReference type="EMBL" id="KAL1613252.1"/>
    </source>
</evidence>
<accession>A0ABR3S9G8</accession>
<feature type="transmembrane region" description="Helical" evidence="2">
    <location>
        <begin position="75"/>
        <end position="95"/>
    </location>
</feature>
<evidence type="ECO:0000256" key="2">
    <source>
        <dbReference type="SAM" id="Phobius"/>
    </source>
</evidence>
<dbReference type="EMBL" id="JAKJXO020000001">
    <property type="protein sequence ID" value="KAL1613252.1"/>
    <property type="molecule type" value="Genomic_DNA"/>
</dbReference>
<proteinExistence type="predicted"/>
<feature type="region of interest" description="Disordered" evidence="1">
    <location>
        <begin position="102"/>
        <end position="127"/>
    </location>
</feature>
<keyword evidence="2" id="KW-0812">Transmembrane</keyword>
<gene>
    <name evidence="3" type="ORF">SLS60_001484</name>
</gene>
<comment type="caution">
    <text evidence="3">The sequence shown here is derived from an EMBL/GenBank/DDBJ whole genome shotgun (WGS) entry which is preliminary data.</text>
</comment>
<protein>
    <submittedName>
        <fullName evidence="3">Uncharacterized protein</fullName>
    </submittedName>
</protein>
<organism evidence="3 4">
    <name type="scientific">Paraconiothyrium brasiliense</name>
    <dbReference type="NCBI Taxonomy" id="300254"/>
    <lineage>
        <taxon>Eukaryota</taxon>
        <taxon>Fungi</taxon>
        <taxon>Dikarya</taxon>
        <taxon>Ascomycota</taxon>
        <taxon>Pezizomycotina</taxon>
        <taxon>Dothideomycetes</taxon>
        <taxon>Pleosporomycetidae</taxon>
        <taxon>Pleosporales</taxon>
        <taxon>Massarineae</taxon>
        <taxon>Didymosphaeriaceae</taxon>
        <taxon>Paraconiothyrium</taxon>
    </lineage>
</organism>
<reference evidence="3 4" key="1">
    <citation type="submission" date="2024-02" db="EMBL/GenBank/DDBJ databases">
        <title>De novo assembly and annotation of 12 fungi associated with fruit tree decline syndrome in Ontario, Canada.</title>
        <authorList>
            <person name="Sulman M."/>
            <person name="Ellouze W."/>
            <person name="Ilyukhin E."/>
        </authorList>
    </citation>
    <scope>NUCLEOTIDE SEQUENCE [LARGE SCALE GENOMIC DNA]</scope>
    <source>
        <strain evidence="3 4">M42-189</strain>
    </source>
</reference>
<keyword evidence="2" id="KW-0472">Membrane</keyword>
<evidence type="ECO:0000256" key="1">
    <source>
        <dbReference type="SAM" id="MobiDB-lite"/>
    </source>
</evidence>